<proteinExistence type="predicted"/>
<dbReference type="InterPro" id="IPR038725">
    <property type="entry name" value="YdaG_split_barrel_FMN-bd"/>
</dbReference>
<dbReference type="PANTHER" id="PTHR34818:SF1">
    <property type="entry name" value="PROTEIN BLI-3"/>
    <property type="match status" value="1"/>
</dbReference>
<gene>
    <name evidence="2" type="ORF">BRM3_03280</name>
</gene>
<dbReference type="Gene3D" id="2.30.110.10">
    <property type="entry name" value="Electron Transport, Fmn-binding Protein, Chain A"/>
    <property type="match status" value="1"/>
</dbReference>
<feature type="domain" description="General stress protein FMN-binding split barrel" evidence="1">
    <location>
        <begin position="11"/>
        <end position="151"/>
    </location>
</feature>
<dbReference type="SUPFAM" id="SSF50475">
    <property type="entry name" value="FMN-binding split barrel"/>
    <property type="match status" value="1"/>
</dbReference>
<accession>A0ABY6G2M8</accession>
<evidence type="ECO:0000313" key="2">
    <source>
        <dbReference type="EMBL" id="UYG17466.1"/>
    </source>
</evidence>
<dbReference type="Pfam" id="PF16242">
    <property type="entry name" value="Pyrid_ox_like"/>
    <property type="match status" value="1"/>
</dbReference>
<name>A0ABY6G2M8_9MICO</name>
<dbReference type="InterPro" id="IPR012349">
    <property type="entry name" value="Split_barrel_FMN-bd"/>
</dbReference>
<sequence>MTDRTELSQHDVVETLRKAKWVMLTTALADGTLLSHPMSPQEVTDDTDVWFFLSLDGDQADALRAGPPVNIAVSEAGSWLSVAGRAEFVEDRAKVDELWNDEAGAWFEGGKEDPSLGLVRVTGDSAQFWGLPGGKVSALAQIVKAKVTGDRVPGGTSTTEL</sequence>
<protein>
    <submittedName>
        <fullName evidence="2">Pyridoxamine 5'-phosphate oxidase family protein</fullName>
    </submittedName>
</protein>
<evidence type="ECO:0000259" key="1">
    <source>
        <dbReference type="Pfam" id="PF16242"/>
    </source>
</evidence>
<dbReference type="RefSeq" id="WP_263594675.1">
    <property type="nucleotide sequence ID" value="NZ_CP107020.1"/>
</dbReference>
<dbReference type="Proteomes" id="UP001164305">
    <property type="component" value="Chromosome"/>
</dbReference>
<organism evidence="2 3">
    <name type="scientific">Brachybacterium huguangmaarense</name>
    <dbReference type="NCBI Taxonomy" id="1652028"/>
    <lineage>
        <taxon>Bacteria</taxon>
        <taxon>Bacillati</taxon>
        <taxon>Actinomycetota</taxon>
        <taxon>Actinomycetes</taxon>
        <taxon>Micrococcales</taxon>
        <taxon>Dermabacteraceae</taxon>
        <taxon>Brachybacterium</taxon>
    </lineage>
</organism>
<dbReference type="EMBL" id="CP107020">
    <property type="protein sequence ID" value="UYG17466.1"/>
    <property type="molecule type" value="Genomic_DNA"/>
</dbReference>
<reference evidence="2" key="1">
    <citation type="submission" date="2022-10" db="EMBL/GenBank/DDBJ databases">
        <title>Whole-Genome Sequencing of Brachybacterium huguangmaarense BRM-3, Isolated from Betula schmidtii.</title>
        <authorList>
            <person name="Haam D."/>
        </authorList>
    </citation>
    <scope>NUCLEOTIDE SEQUENCE</scope>
    <source>
        <strain evidence="2">BRM-3</strain>
    </source>
</reference>
<keyword evidence="3" id="KW-1185">Reference proteome</keyword>
<dbReference type="InterPro" id="IPR052917">
    <property type="entry name" value="Stress-Dev_Protein"/>
</dbReference>
<dbReference type="PANTHER" id="PTHR34818">
    <property type="entry name" value="PROTEIN BLI-3"/>
    <property type="match status" value="1"/>
</dbReference>
<evidence type="ECO:0000313" key="3">
    <source>
        <dbReference type="Proteomes" id="UP001164305"/>
    </source>
</evidence>